<reference evidence="1" key="1">
    <citation type="submission" date="2015-06" db="UniProtKB">
        <authorList>
            <consortium name="EnsemblPlants"/>
        </authorList>
    </citation>
    <scope>IDENTIFICATION</scope>
</reference>
<sequence length="187" mass="20804">MTPTTLACIGAAAETALPPTHPLRRRKKAWRPISPVKEDIACHRDVVESCFRMASGYEERRGLQQTQIALWRNISLSVHPLFRLVGRELESSWSARARSELGDQLPSHAPVNSHRLAGPHCHWGMLSSLMPQYQSITEVGNLSPPMNIQIIIIPASTPLSYTSHWTLPLMLPDKIDWGSVTVTQAGN</sequence>
<dbReference type="EnsemblPlants" id="EMT04964">
    <property type="protein sequence ID" value="EMT04964"/>
    <property type="gene ID" value="F775_00113"/>
</dbReference>
<protein>
    <submittedName>
        <fullName evidence="1">Uncharacterized protein</fullName>
    </submittedName>
</protein>
<dbReference type="AlphaFoldDB" id="M8AU58"/>
<name>M8AU58_AEGTA</name>
<evidence type="ECO:0000313" key="1">
    <source>
        <dbReference type="EnsemblPlants" id="EMT04964"/>
    </source>
</evidence>
<proteinExistence type="predicted"/>
<accession>M8AU58</accession>
<organism evidence="1">
    <name type="scientific">Aegilops tauschii</name>
    <name type="common">Tausch's goatgrass</name>
    <name type="synonym">Aegilops squarrosa</name>
    <dbReference type="NCBI Taxonomy" id="37682"/>
    <lineage>
        <taxon>Eukaryota</taxon>
        <taxon>Viridiplantae</taxon>
        <taxon>Streptophyta</taxon>
        <taxon>Embryophyta</taxon>
        <taxon>Tracheophyta</taxon>
        <taxon>Spermatophyta</taxon>
        <taxon>Magnoliopsida</taxon>
        <taxon>Liliopsida</taxon>
        <taxon>Poales</taxon>
        <taxon>Poaceae</taxon>
        <taxon>BOP clade</taxon>
        <taxon>Pooideae</taxon>
        <taxon>Triticodae</taxon>
        <taxon>Triticeae</taxon>
        <taxon>Triticinae</taxon>
        <taxon>Aegilops</taxon>
    </lineage>
</organism>